<reference evidence="1 2" key="1">
    <citation type="submission" date="2014-04" db="EMBL/GenBank/DDBJ databases">
        <authorList>
            <consortium name="DOE Joint Genome Institute"/>
            <person name="Kuo A."/>
            <person name="Kohler A."/>
            <person name="Costa M.D."/>
            <person name="Nagy L.G."/>
            <person name="Floudas D."/>
            <person name="Copeland A."/>
            <person name="Barry K.W."/>
            <person name="Cichocki N."/>
            <person name="Veneault-Fourrey C."/>
            <person name="LaButti K."/>
            <person name="Lindquist E.A."/>
            <person name="Lipzen A."/>
            <person name="Lundell T."/>
            <person name="Morin E."/>
            <person name="Murat C."/>
            <person name="Sun H."/>
            <person name="Tunlid A."/>
            <person name="Henrissat B."/>
            <person name="Grigoriev I.V."/>
            <person name="Hibbett D.S."/>
            <person name="Martin F."/>
            <person name="Nordberg H.P."/>
            <person name="Cantor M.N."/>
            <person name="Hua S.X."/>
        </authorList>
    </citation>
    <scope>NUCLEOTIDE SEQUENCE [LARGE SCALE GENOMIC DNA]</scope>
    <source>
        <strain evidence="1 2">441</strain>
    </source>
</reference>
<accession>A0A0C9ZUB1</accession>
<proteinExistence type="predicted"/>
<organism evidence="1 2">
    <name type="scientific">Pisolithus microcarpus 441</name>
    <dbReference type="NCBI Taxonomy" id="765257"/>
    <lineage>
        <taxon>Eukaryota</taxon>
        <taxon>Fungi</taxon>
        <taxon>Dikarya</taxon>
        <taxon>Basidiomycota</taxon>
        <taxon>Agaricomycotina</taxon>
        <taxon>Agaricomycetes</taxon>
        <taxon>Agaricomycetidae</taxon>
        <taxon>Boletales</taxon>
        <taxon>Sclerodermatineae</taxon>
        <taxon>Pisolithaceae</taxon>
        <taxon>Pisolithus</taxon>
    </lineage>
</organism>
<evidence type="ECO:0000313" key="1">
    <source>
        <dbReference type="EMBL" id="KIK29514.1"/>
    </source>
</evidence>
<dbReference type="EMBL" id="KN833689">
    <property type="protein sequence ID" value="KIK29514.1"/>
    <property type="molecule type" value="Genomic_DNA"/>
</dbReference>
<sequence length="52" mass="6091">MRPKYSGRQRGTYQQVLVTRSKSELARFPMGDGTCLFLRPGYWPEIETPQTR</sequence>
<dbReference type="AlphaFoldDB" id="A0A0C9ZUB1"/>
<evidence type="ECO:0000313" key="2">
    <source>
        <dbReference type="Proteomes" id="UP000054018"/>
    </source>
</evidence>
<name>A0A0C9ZUB1_9AGAM</name>
<dbReference type="Proteomes" id="UP000054018">
    <property type="component" value="Unassembled WGS sequence"/>
</dbReference>
<reference evidence="2" key="2">
    <citation type="submission" date="2015-01" db="EMBL/GenBank/DDBJ databases">
        <title>Evolutionary Origins and Diversification of the Mycorrhizal Mutualists.</title>
        <authorList>
            <consortium name="DOE Joint Genome Institute"/>
            <consortium name="Mycorrhizal Genomics Consortium"/>
            <person name="Kohler A."/>
            <person name="Kuo A."/>
            <person name="Nagy L.G."/>
            <person name="Floudas D."/>
            <person name="Copeland A."/>
            <person name="Barry K.W."/>
            <person name="Cichocki N."/>
            <person name="Veneault-Fourrey C."/>
            <person name="LaButti K."/>
            <person name="Lindquist E.A."/>
            <person name="Lipzen A."/>
            <person name="Lundell T."/>
            <person name="Morin E."/>
            <person name="Murat C."/>
            <person name="Riley R."/>
            <person name="Ohm R."/>
            <person name="Sun H."/>
            <person name="Tunlid A."/>
            <person name="Henrissat B."/>
            <person name="Grigoriev I.V."/>
            <person name="Hibbett D.S."/>
            <person name="Martin F."/>
        </authorList>
    </citation>
    <scope>NUCLEOTIDE SEQUENCE [LARGE SCALE GENOMIC DNA]</scope>
    <source>
        <strain evidence="2">441</strain>
    </source>
</reference>
<protein>
    <submittedName>
        <fullName evidence="1">Uncharacterized protein</fullName>
    </submittedName>
</protein>
<gene>
    <name evidence="1" type="ORF">PISMIDRAFT_672217</name>
</gene>
<keyword evidence="2" id="KW-1185">Reference proteome</keyword>
<dbReference type="HOGENOM" id="CLU_3088152_0_0_1"/>